<dbReference type="GO" id="GO:0003697">
    <property type="term" value="F:single-stranded DNA binding"/>
    <property type="evidence" value="ECO:0007669"/>
    <property type="project" value="TreeGrafter"/>
</dbReference>
<reference evidence="2 3" key="1">
    <citation type="journal article" date="2010" name="Science">
        <title>Genomic comparison of the ants Camponotus floridanus and Harpegnathos saltator.</title>
        <authorList>
            <person name="Bonasio R."/>
            <person name="Zhang G."/>
            <person name="Ye C."/>
            <person name="Mutti N.S."/>
            <person name="Fang X."/>
            <person name="Qin N."/>
            <person name="Donahue G."/>
            <person name="Yang P."/>
            <person name="Li Q."/>
            <person name="Li C."/>
            <person name="Zhang P."/>
            <person name="Huang Z."/>
            <person name="Berger S.L."/>
            <person name="Reinberg D."/>
            <person name="Wang J."/>
            <person name="Liebig J."/>
        </authorList>
    </citation>
    <scope>NUCLEOTIDE SEQUENCE [LARGE SCALE GENOMIC DNA]</scope>
    <source>
        <strain evidence="2 3">R22 G/1</strain>
    </source>
</reference>
<evidence type="ECO:0000259" key="1">
    <source>
        <dbReference type="Pfam" id="PF17906"/>
    </source>
</evidence>
<feature type="domain" description="Mos1 transposase HTH" evidence="1">
    <location>
        <begin position="4"/>
        <end position="53"/>
    </location>
</feature>
<dbReference type="EMBL" id="GL448826">
    <property type="protein sequence ID" value="EFN83675.1"/>
    <property type="molecule type" value="Genomic_DNA"/>
</dbReference>
<dbReference type="GO" id="GO:0031297">
    <property type="term" value="P:replication fork processing"/>
    <property type="evidence" value="ECO:0007669"/>
    <property type="project" value="TreeGrafter"/>
</dbReference>
<keyword evidence="2" id="KW-0808">Transferase</keyword>
<sequence length="68" mass="7855">SGEEHIRHCMLLEFHRGSKATNAVRNINSSSIKETSIKVRTCQMWFARFREGDFSLKDKPRSGRSSIE</sequence>
<dbReference type="AlphaFoldDB" id="E2BKS6"/>
<dbReference type="GO" id="GO:0044774">
    <property type="term" value="P:mitotic DNA integrity checkpoint signaling"/>
    <property type="evidence" value="ECO:0007669"/>
    <property type="project" value="TreeGrafter"/>
</dbReference>
<protein>
    <submittedName>
        <fullName evidence="2">Histone-lysine N-methyltransferase SETMAR</fullName>
    </submittedName>
</protein>
<dbReference type="InterPro" id="IPR041426">
    <property type="entry name" value="Mos1_HTH"/>
</dbReference>
<accession>E2BKS6</accession>
<dbReference type="GO" id="GO:0000729">
    <property type="term" value="P:DNA double-strand break processing"/>
    <property type="evidence" value="ECO:0007669"/>
    <property type="project" value="TreeGrafter"/>
</dbReference>
<keyword evidence="2" id="KW-0489">Methyltransferase</keyword>
<dbReference type="GO" id="GO:0005634">
    <property type="term" value="C:nucleus"/>
    <property type="evidence" value="ECO:0007669"/>
    <property type="project" value="TreeGrafter"/>
</dbReference>
<dbReference type="InterPro" id="IPR052709">
    <property type="entry name" value="Transposase-MT_Hybrid"/>
</dbReference>
<dbReference type="GO" id="GO:0035861">
    <property type="term" value="C:site of double-strand break"/>
    <property type="evidence" value="ECO:0007669"/>
    <property type="project" value="TreeGrafter"/>
</dbReference>
<dbReference type="GO" id="GO:0044547">
    <property type="term" value="F:DNA topoisomerase binding"/>
    <property type="evidence" value="ECO:0007669"/>
    <property type="project" value="TreeGrafter"/>
</dbReference>
<dbReference type="GO" id="GO:0032259">
    <property type="term" value="P:methylation"/>
    <property type="evidence" value="ECO:0007669"/>
    <property type="project" value="UniProtKB-KW"/>
</dbReference>
<dbReference type="GO" id="GO:0003690">
    <property type="term" value="F:double-stranded DNA binding"/>
    <property type="evidence" value="ECO:0007669"/>
    <property type="project" value="TreeGrafter"/>
</dbReference>
<name>E2BKS6_HARSA</name>
<dbReference type="PANTHER" id="PTHR46060:SF2">
    <property type="entry name" value="HISTONE-LYSINE N-METHYLTRANSFERASE SETMAR"/>
    <property type="match status" value="1"/>
</dbReference>
<dbReference type="Proteomes" id="UP000008237">
    <property type="component" value="Unassembled WGS sequence"/>
</dbReference>
<dbReference type="GO" id="GO:0000793">
    <property type="term" value="C:condensed chromosome"/>
    <property type="evidence" value="ECO:0007669"/>
    <property type="project" value="TreeGrafter"/>
</dbReference>
<proteinExistence type="predicted"/>
<dbReference type="Pfam" id="PF17906">
    <property type="entry name" value="HTH_48"/>
    <property type="match status" value="1"/>
</dbReference>
<dbReference type="GO" id="GO:0042800">
    <property type="term" value="F:histone H3K4 methyltransferase activity"/>
    <property type="evidence" value="ECO:0007669"/>
    <property type="project" value="TreeGrafter"/>
</dbReference>
<dbReference type="Gene3D" id="1.10.10.1450">
    <property type="match status" value="1"/>
</dbReference>
<evidence type="ECO:0000313" key="2">
    <source>
        <dbReference type="EMBL" id="EFN83675.1"/>
    </source>
</evidence>
<feature type="non-terminal residue" evidence="2">
    <location>
        <position position="1"/>
    </location>
</feature>
<feature type="non-terminal residue" evidence="2">
    <location>
        <position position="68"/>
    </location>
</feature>
<dbReference type="GO" id="GO:0000014">
    <property type="term" value="F:single-stranded DNA endodeoxyribonuclease activity"/>
    <property type="evidence" value="ECO:0007669"/>
    <property type="project" value="TreeGrafter"/>
</dbReference>
<evidence type="ECO:0000313" key="3">
    <source>
        <dbReference type="Proteomes" id="UP000008237"/>
    </source>
</evidence>
<dbReference type="GO" id="GO:0015074">
    <property type="term" value="P:DNA integration"/>
    <property type="evidence" value="ECO:0007669"/>
    <property type="project" value="TreeGrafter"/>
</dbReference>
<dbReference type="GO" id="GO:0046975">
    <property type="term" value="F:histone H3K36 methyltransferase activity"/>
    <property type="evidence" value="ECO:0007669"/>
    <property type="project" value="TreeGrafter"/>
</dbReference>
<dbReference type="InParanoid" id="E2BKS6"/>
<organism evidence="3">
    <name type="scientific">Harpegnathos saltator</name>
    <name type="common">Jerdon's jumping ant</name>
    <dbReference type="NCBI Taxonomy" id="610380"/>
    <lineage>
        <taxon>Eukaryota</taxon>
        <taxon>Metazoa</taxon>
        <taxon>Ecdysozoa</taxon>
        <taxon>Arthropoda</taxon>
        <taxon>Hexapoda</taxon>
        <taxon>Insecta</taxon>
        <taxon>Pterygota</taxon>
        <taxon>Neoptera</taxon>
        <taxon>Endopterygota</taxon>
        <taxon>Hymenoptera</taxon>
        <taxon>Apocrita</taxon>
        <taxon>Aculeata</taxon>
        <taxon>Formicoidea</taxon>
        <taxon>Formicidae</taxon>
        <taxon>Ponerinae</taxon>
        <taxon>Ponerini</taxon>
        <taxon>Harpegnathos</taxon>
    </lineage>
</organism>
<keyword evidence="3" id="KW-1185">Reference proteome</keyword>
<dbReference type="PANTHER" id="PTHR46060">
    <property type="entry name" value="MARINER MOS1 TRANSPOSASE-LIKE PROTEIN"/>
    <property type="match status" value="1"/>
</dbReference>
<dbReference type="GO" id="GO:0006303">
    <property type="term" value="P:double-strand break repair via nonhomologous end joining"/>
    <property type="evidence" value="ECO:0007669"/>
    <property type="project" value="TreeGrafter"/>
</dbReference>
<gene>
    <name evidence="2" type="ORF">EAI_10211</name>
</gene>